<keyword evidence="6" id="KW-1185">Reference proteome</keyword>
<dbReference type="Pfam" id="PF01551">
    <property type="entry name" value="Peptidase_M23"/>
    <property type="match status" value="1"/>
</dbReference>
<keyword evidence="5" id="KW-0614">Plasmid</keyword>
<dbReference type="InterPro" id="IPR023346">
    <property type="entry name" value="Lysozyme-like_dom_sf"/>
</dbReference>
<feature type="compositionally biased region" description="Low complexity" evidence="1">
    <location>
        <begin position="195"/>
        <end position="215"/>
    </location>
</feature>
<evidence type="ECO:0000259" key="2">
    <source>
        <dbReference type="Pfam" id="PF01464"/>
    </source>
</evidence>
<dbReference type="CDD" id="cd13399">
    <property type="entry name" value="Slt35-like"/>
    <property type="match status" value="1"/>
</dbReference>
<dbReference type="Gene3D" id="2.70.70.10">
    <property type="entry name" value="Glucose Permease (Domain IIA)"/>
    <property type="match status" value="1"/>
</dbReference>
<organism evidence="5 6">
    <name type="scientific">Rhodococcus qingshengii JCM 15477</name>
    <dbReference type="NCBI Taxonomy" id="1303681"/>
    <lineage>
        <taxon>Bacteria</taxon>
        <taxon>Bacillati</taxon>
        <taxon>Actinomycetota</taxon>
        <taxon>Actinomycetes</taxon>
        <taxon>Mycobacteriales</taxon>
        <taxon>Nocardiaceae</taxon>
        <taxon>Rhodococcus</taxon>
        <taxon>Rhodococcus erythropolis group</taxon>
    </lineage>
</organism>
<evidence type="ECO:0000259" key="4">
    <source>
        <dbReference type="Pfam" id="PF26571"/>
    </source>
</evidence>
<feature type="compositionally biased region" description="Basic and acidic residues" evidence="1">
    <location>
        <begin position="69"/>
        <end position="78"/>
    </location>
</feature>
<dbReference type="InterPro" id="IPR050570">
    <property type="entry name" value="Cell_wall_metabolism_enzyme"/>
</dbReference>
<evidence type="ECO:0000313" key="5">
    <source>
        <dbReference type="EMBL" id="UPU46231.1"/>
    </source>
</evidence>
<reference evidence="6" key="1">
    <citation type="journal article" date="2022" name="Environ. Microbiol.">
        <title>Functional analysis, diversity, and distribution of carbendazim hydrolases MheI and CbmA, responsible for the initial step in carbendazim degradation.</title>
        <authorList>
            <person name="Zhang M."/>
            <person name="Bai X."/>
            <person name="Li Q."/>
            <person name="Zhang L."/>
            <person name="Zhu Q."/>
            <person name="Gao S."/>
            <person name="Ke Z."/>
            <person name="Jiang M."/>
            <person name="Hu J."/>
            <person name="Qiu J."/>
            <person name="Hong Q."/>
        </authorList>
    </citation>
    <scope>NUCLEOTIDE SEQUENCE [LARGE SCALE GENOMIC DNA]</scope>
    <source>
        <strain evidence="6">djl-6</strain>
    </source>
</reference>
<evidence type="ECO:0000313" key="6">
    <source>
        <dbReference type="Proteomes" id="UP000831484"/>
    </source>
</evidence>
<dbReference type="SUPFAM" id="SSF51261">
    <property type="entry name" value="Duplicated hybrid motif"/>
    <property type="match status" value="1"/>
</dbReference>
<feature type="region of interest" description="Disordered" evidence="1">
    <location>
        <begin position="181"/>
        <end position="218"/>
    </location>
</feature>
<dbReference type="EMBL" id="CP096564">
    <property type="protein sequence ID" value="UPU46231.1"/>
    <property type="molecule type" value="Genomic_DNA"/>
</dbReference>
<name>A0AB38RMW1_RHOSG</name>
<accession>A0AB38RMW1</accession>
<dbReference type="InterPro" id="IPR058593">
    <property type="entry name" value="ARB_07466-like_C"/>
</dbReference>
<feature type="region of interest" description="Disordered" evidence="1">
    <location>
        <begin position="28"/>
        <end position="78"/>
    </location>
</feature>
<feature type="domain" description="ARB-07466-like C-terminal" evidence="4">
    <location>
        <begin position="227"/>
        <end position="332"/>
    </location>
</feature>
<geneLocation type="plasmid" evidence="5 6">
    <name>pdjl-6-1</name>
</geneLocation>
<dbReference type="PANTHER" id="PTHR21666:SF270">
    <property type="entry name" value="MUREIN HYDROLASE ACTIVATOR ENVC"/>
    <property type="match status" value="1"/>
</dbReference>
<dbReference type="Pfam" id="PF01464">
    <property type="entry name" value="SLT"/>
    <property type="match status" value="1"/>
</dbReference>
<dbReference type="InterPro" id="IPR011055">
    <property type="entry name" value="Dup_hybrid_motif"/>
</dbReference>
<dbReference type="GO" id="GO:0004222">
    <property type="term" value="F:metalloendopeptidase activity"/>
    <property type="evidence" value="ECO:0007669"/>
    <property type="project" value="TreeGrafter"/>
</dbReference>
<feature type="compositionally biased region" description="Polar residues" evidence="1">
    <location>
        <begin position="40"/>
        <end position="52"/>
    </location>
</feature>
<dbReference type="RefSeq" id="WP_064074974.1">
    <property type="nucleotide sequence ID" value="NZ_CP096564.1"/>
</dbReference>
<dbReference type="InterPro" id="IPR016047">
    <property type="entry name" value="M23ase_b-sheet_dom"/>
</dbReference>
<dbReference type="Proteomes" id="UP000831484">
    <property type="component" value="Plasmid pdjl-6-1"/>
</dbReference>
<dbReference type="PANTHER" id="PTHR21666">
    <property type="entry name" value="PEPTIDASE-RELATED"/>
    <property type="match status" value="1"/>
</dbReference>
<proteinExistence type="predicted"/>
<sequence>MKKGLAAALVLILPILVVVFIATSEEPKSTDCVPKGSGPGSSVAQGVPTGSMSKPMRSSDGQLTSGWRTPDRPDHKGDDIAGPAGAPIFALADGVVIDAGPASGFGQWIVIDHQMDGKMFSTVYGHMFEDAVLVKTGDQVKAGQHIANEGYNGEVSPPGPGGAHLHFEVWEGGRLAGGHDVDPMPYYQAAAEPGSADSSPAVPSTPTAPSAPSGAEMAALPAKVGTEEHWQVDTVRVARAVYAKFPQLTSIGGWRPSDAISQDHPSGRAADIMIDDYSSDEGRKLGDAVKDYLWANREYFQIEYMIWRQEYIPSDGTPNMMEDRGSPNENHFNHVHVTTIGHGMPTAGQSYGPAPDVDGSTAPKPSDGCTIGGANLGDAGADLAAGTVPPEFEKWLVISAKQCTEITPPLLAGQLEQESNWKPGQISPAGAGGYTQFMPDTWAVFGYPVDENGNKNGPAGAGDPNNIADAVMAQGAYDCHVAEYLRPLHKSGQVTGDPIDTMLAGYNAGPGAVEQFGGIPPYAETQAYVVDIKERMTRYDAALAGEN</sequence>
<dbReference type="InterPro" id="IPR008258">
    <property type="entry name" value="Transglycosylase_SLT_dom_1"/>
</dbReference>
<gene>
    <name evidence="5" type="ORF">M0639_29735</name>
</gene>
<dbReference type="CDD" id="cd12797">
    <property type="entry name" value="M23_peptidase"/>
    <property type="match status" value="1"/>
</dbReference>
<dbReference type="Gene3D" id="1.10.530.10">
    <property type="match status" value="1"/>
</dbReference>
<dbReference type="Pfam" id="PF26571">
    <property type="entry name" value="VldE"/>
    <property type="match status" value="1"/>
</dbReference>
<feature type="domain" description="M23ase beta-sheet core" evidence="3">
    <location>
        <begin position="75"/>
        <end position="174"/>
    </location>
</feature>
<evidence type="ECO:0000256" key="1">
    <source>
        <dbReference type="SAM" id="MobiDB-lite"/>
    </source>
</evidence>
<evidence type="ECO:0000259" key="3">
    <source>
        <dbReference type="Pfam" id="PF01551"/>
    </source>
</evidence>
<dbReference type="AlphaFoldDB" id="A0AB38RMW1"/>
<dbReference type="SUPFAM" id="SSF53955">
    <property type="entry name" value="Lysozyme-like"/>
    <property type="match status" value="1"/>
</dbReference>
<feature type="domain" description="Transglycosylase SLT" evidence="2">
    <location>
        <begin position="397"/>
        <end position="515"/>
    </location>
</feature>
<protein>
    <submittedName>
        <fullName evidence="5">M23 family metallopeptidase</fullName>
    </submittedName>
</protein>